<dbReference type="PANTHER" id="PTHR30146">
    <property type="entry name" value="LACI-RELATED TRANSCRIPTIONAL REPRESSOR"/>
    <property type="match status" value="1"/>
</dbReference>
<dbReference type="CDD" id="cd01392">
    <property type="entry name" value="HTH_LacI"/>
    <property type="match status" value="1"/>
</dbReference>
<evidence type="ECO:0000256" key="3">
    <source>
        <dbReference type="ARBA" id="ARBA00023125"/>
    </source>
</evidence>
<dbReference type="Proteomes" id="UP000078447">
    <property type="component" value="Unassembled WGS sequence"/>
</dbReference>
<dbReference type="EMBL" id="LVVL01000001">
    <property type="protein sequence ID" value="OAN15747.1"/>
    <property type="molecule type" value="Genomic_DNA"/>
</dbReference>
<dbReference type="PANTHER" id="PTHR30146:SF148">
    <property type="entry name" value="HTH-TYPE TRANSCRIPTIONAL REPRESSOR PURR-RELATED"/>
    <property type="match status" value="1"/>
</dbReference>
<evidence type="ECO:0000313" key="7">
    <source>
        <dbReference type="Proteomes" id="UP000078447"/>
    </source>
</evidence>
<keyword evidence="1" id="KW-0678">Repressor</keyword>
<dbReference type="Pfam" id="PF13377">
    <property type="entry name" value="Peripla_BP_3"/>
    <property type="match status" value="1"/>
</dbReference>
<keyword evidence="7" id="KW-1185">Reference proteome</keyword>
<evidence type="ECO:0000313" key="6">
    <source>
        <dbReference type="EMBL" id="OAN15747.1"/>
    </source>
</evidence>
<dbReference type="Gene3D" id="1.10.260.40">
    <property type="entry name" value="lambda repressor-like DNA-binding domains"/>
    <property type="match status" value="1"/>
</dbReference>
<comment type="caution">
    <text evidence="6">The sequence shown here is derived from an EMBL/GenBank/DDBJ whole genome shotgun (WGS) entry which is preliminary data.</text>
</comment>
<dbReference type="RefSeq" id="WP_028106545.1">
    <property type="nucleotide sequence ID" value="NZ_LVVL01000001.1"/>
</dbReference>
<reference evidence="6 7" key="1">
    <citation type="submission" date="2016-03" db="EMBL/GenBank/DDBJ databases">
        <authorList>
            <person name="Cho S.-Y."/>
            <person name="Lim S."/>
            <person name="Kim H."/>
            <person name="Soh E.H."/>
            <person name="Moon J.S."/>
        </authorList>
    </citation>
    <scope>NUCLEOTIDE SEQUENCE [LARGE SCALE GENOMIC DNA]</scope>
    <source>
        <strain evidence="6 7">KCTC 3810</strain>
    </source>
</reference>
<evidence type="ECO:0000259" key="5">
    <source>
        <dbReference type="PROSITE" id="PS50932"/>
    </source>
</evidence>
<dbReference type="PROSITE" id="PS00356">
    <property type="entry name" value="HTH_LACI_1"/>
    <property type="match status" value="1"/>
</dbReference>
<evidence type="ECO:0000256" key="1">
    <source>
        <dbReference type="ARBA" id="ARBA00022491"/>
    </source>
</evidence>
<dbReference type="SUPFAM" id="SSF47413">
    <property type="entry name" value="lambda repressor-like DNA-binding domains"/>
    <property type="match status" value="1"/>
</dbReference>
<protein>
    <submittedName>
        <fullName evidence="6">LacI family transcriptional regulator</fullName>
    </submittedName>
</protein>
<dbReference type="InterPro" id="IPR000843">
    <property type="entry name" value="HTH_LacI"/>
</dbReference>
<dbReference type="InterPro" id="IPR046335">
    <property type="entry name" value="LacI/GalR-like_sensor"/>
</dbReference>
<gene>
    <name evidence="6" type="ORF">A3783_07390</name>
</gene>
<evidence type="ECO:0000256" key="4">
    <source>
        <dbReference type="ARBA" id="ARBA00023163"/>
    </source>
</evidence>
<feature type="domain" description="HTH lacI-type" evidence="5">
    <location>
        <begin position="2"/>
        <end position="56"/>
    </location>
</feature>
<accession>A0ABX2VBX8</accession>
<keyword evidence="4" id="KW-0804">Transcription</keyword>
<dbReference type="PROSITE" id="PS50932">
    <property type="entry name" value="HTH_LACI_2"/>
    <property type="match status" value="1"/>
</dbReference>
<dbReference type="SMART" id="SM00354">
    <property type="entry name" value="HTH_LACI"/>
    <property type="match status" value="1"/>
</dbReference>
<proteinExistence type="predicted"/>
<evidence type="ECO:0000256" key="2">
    <source>
        <dbReference type="ARBA" id="ARBA00023015"/>
    </source>
</evidence>
<keyword evidence="3" id="KW-0238">DNA-binding</keyword>
<dbReference type="Pfam" id="PF00356">
    <property type="entry name" value="LacI"/>
    <property type="match status" value="1"/>
</dbReference>
<keyword evidence="2" id="KW-0805">Transcription regulation</keyword>
<dbReference type="SUPFAM" id="SSF53822">
    <property type="entry name" value="Periplasmic binding protein-like I"/>
    <property type="match status" value="1"/>
</dbReference>
<name>A0ABX2VBX8_9BACL</name>
<dbReference type="CDD" id="cd06267">
    <property type="entry name" value="PBP1_LacI_sugar_binding-like"/>
    <property type="match status" value="1"/>
</dbReference>
<dbReference type="Gene3D" id="3.40.50.2300">
    <property type="match status" value="2"/>
</dbReference>
<dbReference type="InterPro" id="IPR028082">
    <property type="entry name" value="Peripla_BP_I"/>
</dbReference>
<dbReference type="InterPro" id="IPR010982">
    <property type="entry name" value="Lambda_DNA-bd_dom_sf"/>
</dbReference>
<organism evidence="6 7">
    <name type="scientific">Exiguobacterium undae</name>
    <dbReference type="NCBI Taxonomy" id="169177"/>
    <lineage>
        <taxon>Bacteria</taxon>
        <taxon>Bacillati</taxon>
        <taxon>Bacillota</taxon>
        <taxon>Bacilli</taxon>
        <taxon>Bacillales</taxon>
        <taxon>Bacillales Family XII. Incertae Sedis</taxon>
        <taxon>Exiguobacterium</taxon>
    </lineage>
</organism>
<sequence length="321" mass="35470">MTGIKDIAKAAGVSISTVSYALNGSTKVTEKTRQRIVQIANELNYIPNAAARTLKTRKTHIIGAFLGDYSGSFYGELLKGINLELSNTGYELIVCNGPESHRLMTERIVDGGIILGHRFTEEQIMSFADRGHPLTLLDREIIHPNISCVLLNNAMGMEQEMEAIVATRPNHIHLLNGPVGNHDAIERREIVMTRALQAGITVMEWDGNFTKRSGIRATSDLLEDLKDGDAIVCLNDDMALGVYDVLQNTSFRIGQDVSLAGFDKLEITNYTHPKIASVSYSKLEWGQKAAHSLMRLIDAKENGIEKIDSKFIVAESVCQRK</sequence>